<protein>
    <submittedName>
        <fullName evidence="2">Uncharacterized protein</fullName>
    </submittedName>
</protein>
<sequence>MLKKKGEKEKKKRKETGKNGRKRRRDEFEVQLGKQEGDYIWSLRGRLHFQQEVI</sequence>
<dbReference type="Proteomes" id="UP000596276">
    <property type="component" value="Chromosome 3"/>
</dbReference>
<gene>
    <name evidence="2" type="ORF">F9C07_7234</name>
</gene>
<feature type="region of interest" description="Disordered" evidence="1">
    <location>
        <begin position="1"/>
        <end position="29"/>
    </location>
</feature>
<proteinExistence type="predicted"/>
<reference evidence="3" key="1">
    <citation type="journal article" date="2021" name="G3 (Bethesda)">
        <title>Chromosome assembled and annotated genome sequence of Aspergillus flavus NRRL 3357.</title>
        <authorList>
            <person name="Skerker J.M."/>
            <person name="Pianalto K.M."/>
            <person name="Mondo S.J."/>
            <person name="Yang K."/>
            <person name="Arkin A.P."/>
            <person name="Keller N.P."/>
            <person name="Grigoriev I.V."/>
            <person name="Louise Glass N.L."/>
        </authorList>
    </citation>
    <scope>NUCLEOTIDE SEQUENCE [LARGE SCALE GENOMIC DNA]</scope>
    <source>
        <strain evidence="3">ATCC 200026 / FGSC A1120 / IAM 13836 / NRRL 3357 / JCM 12722 / SRRC 167</strain>
    </source>
</reference>
<feature type="compositionally biased region" description="Basic residues" evidence="1">
    <location>
        <begin position="10"/>
        <end position="24"/>
    </location>
</feature>
<organism evidence="2 3">
    <name type="scientific">Aspergillus flavus (strain ATCC 200026 / FGSC A1120 / IAM 13836 / NRRL 3357 / JCM 12722 / SRRC 167)</name>
    <dbReference type="NCBI Taxonomy" id="332952"/>
    <lineage>
        <taxon>Eukaryota</taxon>
        <taxon>Fungi</taxon>
        <taxon>Dikarya</taxon>
        <taxon>Ascomycota</taxon>
        <taxon>Pezizomycotina</taxon>
        <taxon>Eurotiomycetes</taxon>
        <taxon>Eurotiomycetidae</taxon>
        <taxon>Eurotiales</taxon>
        <taxon>Aspergillaceae</taxon>
        <taxon>Aspergillus</taxon>
        <taxon>Aspergillus subgen. Circumdati</taxon>
    </lineage>
</organism>
<name>A0A7U2QVR8_ASPFN</name>
<dbReference type="VEuPathDB" id="FungiDB:F9C07_7234"/>
<keyword evidence="3" id="KW-1185">Reference proteome</keyword>
<evidence type="ECO:0000313" key="2">
    <source>
        <dbReference type="EMBL" id="QRD86384.1"/>
    </source>
</evidence>
<accession>A0A7U2QVR8</accession>
<evidence type="ECO:0000313" key="3">
    <source>
        <dbReference type="Proteomes" id="UP000596276"/>
    </source>
</evidence>
<dbReference type="AlphaFoldDB" id="A0A7U2QVR8"/>
<dbReference type="EMBL" id="CP044620">
    <property type="protein sequence ID" value="QRD86384.1"/>
    <property type="molecule type" value="Genomic_DNA"/>
</dbReference>
<evidence type="ECO:0000256" key="1">
    <source>
        <dbReference type="SAM" id="MobiDB-lite"/>
    </source>
</evidence>